<reference evidence="2 3" key="1">
    <citation type="submission" date="2020-02" db="EMBL/GenBank/DDBJ databases">
        <title>Out from the shadows clarifying the taxonomy of the family Cryomorphaceae and related taxa by utilizing the GTDB taxonomic framework.</title>
        <authorList>
            <person name="Bowman J.P."/>
        </authorList>
    </citation>
    <scope>NUCLEOTIDE SEQUENCE [LARGE SCALE GENOMIC DNA]</scope>
    <source>
        <strain evidence="2 3">QSSC 1-22</strain>
    </source>
</reference>
<keyword evidence="1" id="KW-0732">Signal</keyword>
<gene>
    <name evidence="2" type="ORF">G3O08_15975</name>
</gene>
<sequence>MKKSQFPLFFLAYLAIMAFLSACNEQDKDSANADQIKIDAFSKPQPMVGLFVLSLEKAHNAAEYRKHENVRFEVTTDFGEMEKVHAIITMSTTQKDVKIENDDGTYLVYEESTTSLQEDSIMHNFERFKHFAWAHFFSLPKRLRNEYVRVENFEGSSLLGDESFRVRRIRLVPRPGHDDLFEWYVVYADRSTGLLRYAGYGLPSEIYESKNALSHSVEYSDYDLVEGIPIAQRWTFWEWNTETGLGKKLGESRLKNISFPEVAEDYYK</sequence>
<evidence type="ECO:0000313" key="2">
    <source>
        <dbReference type="EMBL" id="NEN24999.1"/>
    </source>
</evidence>
<evidence type="ECO:0008006" key="4">
    <source>
        <dbReference type="Google" id="ProtNLM"/>
    </source>
</evidence>
<dbReference type="RefSeq" id="WP_163286390.1">
    <property type="nucleotide sequence ID" value="NZ_JAAGVY010000037.1"/>
</dbReference>
<dbReference type="EMBL" id="JAAGVY010000037">
    <property type="protein sequence ID" value="NEN24999.1"/>
    <property type="molecule type" value="Genomic_DNA"/>
</dbReference>
<keyword evidence="3" id="KW-1185">Reference proteome</keyword>
<proteinExistence type="predicted"/>
<organism evidence="2 3">
    <name type="scientific">Cryomorpha ignava</name>
    <dbReference type="NCBI Taxonomy" id="101383"/>
    <lineage>
        <taxon>Bacteria</taxon>
        <taxon>Pseudomonadati</taxon>
        <taxon>Bacteroidota</taxon>
        <taxon>Flavobacteriia</taxon>
        <taxon>Flavobacteriales</taxon>
        <taxon>Cryomorphaceae</taxon>
        <taxon>Cryomorpha</taxon>
    </lineage>
</organism>
<dbReference type="PROSITE" id="PS51257">
    <property type="entry name" value="PROKAR_LIPOPROTEIN"/>
    <property type="match status" value="1"/>
</dbReference>
<name>A0A7K3WTI4_9FLAO</name>
<comment type="caution">
    <text evidence="2">The sequence shown here is derived from an EMBL/GenBank/DDBJ whole genome shotgun (WGS) entry which is preliminary data.</text>
</comment>
<dbReference type="AlphaFoldDB" id="A0A7K3WTI4"/>
<feature type="chain" id="PRO_5029827615" description="DUF4292 domain-containing protein" evidence="1">
    <location>
        <begin position="23"/>
        <end position="268"/>
    </location>
</feature>
<feature type="signal peptide" evidence="1">
    <location>
        <begin position="1"/>
        <end position="22"/>
    </location>
</feature>
<protein>
    <recommendedName>
        <fullName evidence="4">DUF4292 domain-containing protein</fullName>
    </recommendedName>
</protein>
<accession>A0A7K3WTI4</accession>
<evidence type="ECO:0000313" key="3">
    <source>
        <dbReference type="Proteomes" id="UP000486602"/>
    </source>
</evidence>
<evidence type="ECO:0000256" key="1">
    <source>
        <dbReference type="SAM" id="SignalP"/>
    </source>
</evidence>
<dbReference type="Proteomes" id="UP000486602">
    <property type="component" value="Unassembled WGS sequence"/>
</dbReference>